<comment type="caution">
    <text evidence="2">The sequence shown here is derived from an EMBL/GenBank/DDBJ whole genome shotgun (WGS) entry which is preliminary data.</text>
</comment>
<evidence type="ECO:0000313" key="2">
    <source>
        <dbReference type="EMBL" id="OYL15274.1"/>
    </source>
</evidence>
<dbReference type="Proteomes" id="UP000214939">
    <property type="component" value="Unassembled WGS sequence"/>
</dbReference>
<dbReference type="Gene3D" id="3.40.50.720">
    <property type="entry name" value="NAD(P)-binding Rossmann-like Domain"/>
    <property type="match status" value="1"/>
</dbReference>
<feature type="domain" description="6-phosphogluconate dehydrogenase NADP-binding" evidence="1">
    <location>
        <begin position="1"/>
        <end position="76"/>
    </location>
</feature>
<name>A0AA44MV28_STREE</name>
<dbReference type="InterPro" id="IPR036291">
    <property type="entry name" value="NAD(P)-bd_dom_sf"/>
</dbReference>
<dbReference type="GO" id="GO:0050661">
    <property type="term" value="F:NADP binding"/>
    <property type="evidence" value="ECO:0007669"/>
    <property type="project" value="InterPro"/>
</dbReference>
<evidence type="ECO:0000313" key="3">
    <source>
        <dbReference type="Proteomes" id="UP000214939"/>
    </source>
</evidence>
<dbReference type="SUPFAM" id="SSF51735">
    <property type="entry name" value="NAD(P)-binding Rossmann-fold domains"/>
    <property type="match status" value="1"/>
</dbReference>
<reference evidence="2 3" key="1">
    <citation type="submission" date="2017-07" db="EMBL/GenBank/DDBJ databases">
        <title>Invasive disease caused simultaneously by more than one serotype of Streptococcus pneumoniae, South Africa.</title>
        <authorList>
            <person name="Ndlangisa K."/>
            <person name="Du Plessis M."/>
            <person name="Von Gottberg A."/>
        </authorList>
    </citation>
    <scope>NUCLEOTIDE SEQUENCE [LARGE SCALE GENOMIC DNA]</scope>
    <source>
        <strain evidence="2 3">8227-15B</strain>
    </source>
</reference>
<sequence>MGNQGAPMAKRLLDWPGGLTVFDVRVEAMAPFVEGGATAAASVSDVAEADIISITVFDDAQVSSVITADNGLATHAK</sequence>
<gene>
    <name evidence="2" type="ORF">A5N45_14280</name>
</gene>
<evidence type="ECO:0000259" key="1">
    <source>
        <dbReference type="Pfam" id="PF03446"/>
    </source>
</evidence>
<protein>
    <submittedName>
        <fullName evidence="2">Oxidoreductase</fullName>
    </submittedName>
</protein>
<accession>A0AA44MV28</accession>
<proteinExistence type="predicted"/>
<dbReference type="PANTHER" id="PTHR43060">
    <property type="entry name" value="3-HYDROXYISOBUTYRATE DEHYDROGENASE-LIKE 1, MITOCHONDRIAL-RELATED"/>
    <property type="match status" value="1"/>
</dbReference>
<organism evidence="2 3">
    <name type="scientific">Streptococcus pneumoniae</name>
    <dbReference type="NCBI Taxonomy" id="1313"/>
    <lineage>
        <taxon>Bacteria</taxon>
        <taxon>Bacillati</taxon>
        <taxon>Bacillota</taxon>
        <taxon>Bacilli</taxon>
        <taxon>Lactobacillales</taxon>
        <taxon>Streptococcaceae</taxon>
        <taxon>Streptococcus</taxon>
    </lineage>
</organism>
<dbReference type="PANTHER" id="PTHR43060:SF15">
    <property type="entry name" value="3-HYDROXYISOBUTYRATE DEHYDROGENASE-LIKE 1, MITOCHONDRIAL-RELATED"/>
    <property type="match status" value="1"/>
</dbReference>
<dbReference type="InterPro" id="IPR006115">
    <property type="entry name" value="6PGDH_NADP-bd"/>
</dbReference>
<dbReference type="AlphaFoldDB" id="A0AA44MV28"/>
<feature type="non-terminal residue" evidence="2">
    <location>
        <position position="77"/>
    </location>
</feature>
<dbReference type="Pfam" id="PF03446">
    <property type="entry name" value="NAD_binding_2"/>
    <property type="match status" value="1"/>
</dbReference>
<dbReference type="EMBL" id="NNBW01000773">
    <property type="protein sequence ID" value="OYL15274.1"/>
    <property type="molecule type" value="Genomic_DNA"/>
</dbReference>